<sequence length="521" mass="60066">MFRKGVRENNCVLIERARKIFRQIWYGRHHTKYMLIDSFGLCDRFLMPPEILNCLNKHESFSRSGRIDAHQGLDFILEEYNRNIKNHISGVANSIKWETVTKNYDTLEILTGNINSLLGRIEHTRQPRQIQEFKSERDIFRAELRKTKYLYPINERNIIGKTKPCILKTLDPFPDKILVVISEELCQNEIVKYAMECVLLFAINIYGNASKVFDHVITFITTGSISKENDLFPLLKTSIIYNNSAASINDLVSKIRLKIMPFCNILAKNGITGTLSLHGLSFKHLESQIFGLIISTGKLCLQIDLDEYCRYRQKHQDHKTVDVLGQKHVLRSPNTKVLIIMDNNSNRFKEAVSDISDICSSLICFTSKPVYLVCSVAGKYGSAEENCLRDIYPNAWYGCTRKKVIDIAQPRFEKYSSVRERKNSFPTDWIKNDQDQVKKLAKAGFFYPGVGLNGQCYSCSGWLTNVKYHTNPLTKHASQYPECKFIKETLSEEEIQNAILQFNDAHKNQILHLNLKKRIAL</sequence>
<dbReference type="GO" id="GO:0005634">
    <property type="term" value="C:nucleus"/>
    <property type="evidence" value="ECO:0007669"/>
    <property type="project" value="TreeGrafter"/>
</dbReference>
<dbReference type="AlphaFoldDB" id="A0A8S3T9D5"/>
<name>A0A8S3T9D5_MYTED</name>
<dbReference type="GO" id="GO:0051726">
    <property type="term" value="P:regulation of cell cycle"/>
    <property type="evidence" value="ECO:0007669"/>
    <property type="project" value="TreeGrafter"/>
</dbReference>
<dbReference type="GO" id="GO:0043066">
    <property type="term" value="P:negative regulation of apoptotic process"/>
    <property type="evidence" value="ECO:0007669"/>
    <property type="project" value="TreeGrafter"/>
</dbReference>
<gene>
    <name evidence="1" type="ORF">MEDL_40988</name>
</gene>
<dbReference type="SUPFAM" id="SSF57924">
    <property type="entry name" value="Inhibitor of apoptosis (IAP) repeat"/>
    <property type="match status" value="1"/>
</dbReference>
<evidence type="ECO:0000313" key="2">
    <source>
        <dbReference type="Proteomes" id="UP000683360"/>
    </source>
</evidence>
<proteinExistence type="predicted"/>
<protein>
    <submittedName>
        <fullName evidence="1">BIRC7_8</fullName>
    </submittedName>
</protein>
<evidence type="ECO:0000313" key="1">
    <source>
        <dbReference type="EMBL" id="CAG2227996.1"/>
    </source>
</evidence>
<dbReference type="OrthoDB" id="10325609at2759"/>
<dbReference type="PANTHER" id="PTHR10044">
    <property type="entry name" value="INHIBITOR OF APOPTOSIS"/>
    <property type="match status" value="1"/>
</dbReference>
<dbReference type="InterPro" id="IPR001370">
    <property type="entry name" value="BIR_rpt"/>
</dbReference>
<dbReference type="Pfam" id="PF00653">
    <property type="entry name" value="BIR"/>
    <property type="match status" value="1"/>
</dbReference>
<keyword evidence="2" id="KW-1185">Reference proteome</keyword>
<dbReference type="Gene3D" id="1.10.1170.10">
    <property type="entry name" value="Inhibitor Of Apoptosis Protein (2mihbC-IAP-1), Chain A"/>
    <property type="match status" value="1"/>
</dbReference>
<comment type="caution">
    <text evidence="1">The sequence shown here is derived from an EMBL/GenBank/DDBJ whole genome shotgun (WGS) entry which is preliminary data.</text>
</comment>
<dbReference type="EMBL" id="CAJPWZ010001984">
    <property type="protein sequence ID" value="CAG2227996.1"/>
    <property type="molecule type" value="Genomic_DNA"/>
</dbReference>
<dbReference type="PROSITE" id="PS50143">
    <property type="entry name" value="BIR_REPEAT_2"/>
    <property type="match status" value="1"/>
</dbReference>
<dbReference type="SMART" id="SM00238">
    <property type="entry name" value="BIR"/>
    <property type="match status" value="1"/>
</dbReference>
<reference evidence="1" key="1">
    <citation type="submission" date="2021-03" db="EMBL/GenBank/DDBJ databases">
        <authorList>
            <person name="Bekaert M."/>
        </authorList>
    </citation>
    <scope>NUCLEOTIDE SEQUENCE</scope>
</reference>
<accession>A0A8S3T9D5</accession>
<dbReference type="PANTHER" id="PTHR10044:SF139">
    <property type="entry name" value="DEATH-ASSOCIATED INHIBITOR OF APOPTOSIS 2"/>
    <property type="match status" value="1"/>
</dbReference>
<organism evidence="1 2">
    <name type="scientific">Mytilus edulis</name>
    <name type="common">Blue mussel</name>
    <dbReference type="NCBI Taxonomy" id="6550"/>
    <lineage>
        <taxon>Eukaryota</taxon>
        <taxon>Metazoa</taxon>
        <taxon>Spiralia</taxon>
        <taxon>Lophotrochozoa</taxon>
        <taxon>Mollusca</taxon>
        <taxon>Bivalvia</taxon>
        <taxon>Autobranchia</taxon>
        <taxon>Pteriomorphia</taxon>
        <taxon>Mytilida</taxon>
        <taxon>Mytiloidea</taxon>
        <taxon>Mytilidae</taxon>
        <taxon>Mytilinae</taxon>
        <taxon>Mytilus</taxon>
    </lineage>
</organism>
<dbReference type="GO" id="GO:0043027">
    <property type="term" value="F:cysteine-type endopeptidase inhibitor activity involved in apoptotic process"/>
    <property type="evidence" value="ECO:0007669"/>
    <property type="project" value="TreeGrafter"/>
</dbReference>
<dbReference type="Proteomes" id="UP000683360">
    <property type="component" value="Unassembled WGS sequence"/>
</dbReference>
<dbReference type="GO" id="GO:0005737">
    <property type="term" value="C:cytoplasm"/>
    <property type="evidence" value="ECO:0007669"/>
    <property type="project" value="TreeGrafter"/>
</dbReference>
<dbReference type="InterPro" id="IPR050784">
    <property type="entry name" value="IAP"/>
</dbReference>